<organism evidence="10 11">
    <name type="scientific">Ditylenchus dipsaci</name>
    <dbReference type="NCBI Taxonomy" id="166011"/>
    <lineage>
        <taxon>Eukaryota</taxon>
        <taxon>Metazoa</taxon>
        <taxon>Ecdysozoa</taxon>
        <taxon>Nematoda</taxon>
        <taxon>Chromadorea</taxon>
        <taxon>Rhabditida</taxon>
        <taxon>Tylenchina</taxon>
        <taxon>Tylenchomorpha</taxon>
        <taxon>Sphaerularioidea</taxon>
        <taxon>Anguinidae</taxon>
        <taxon>Anguininae</taxon>
        <taxon>Ditylenchus</taxon>
    </lineage>
</organism>
<protein>
    <recommendedName>
        <fullName evidence="2">protein-serine/threonine phosphatase</fullName>
        <ecNumber evidence="2">3.1.3.16</ecNumber>
    </recommendedName>
</protein>
<dbReference type="PRINTS" id="PR00114">
    <property type="entry name" value="STPHPHTASE"/>
</dbReference>
<dbReference type="SMART" id="SM00156">
    <property type="entry name" value="PP2Ac"/>
    <property type="match status" value="1"/>
</dbReference>
<evidence type="ECO:0000256" key="8">
    <source>
        <dbReference type="ARBA" id="ARBA00048336"/>
    </source>
</evidence>
<comment type="cofactor">
    <cofactor evidence="1">
        <name>Mn(2+)</name>
        <dbReference type="ChEBI" id="CHEBI:29035"/>
    </cofactor>
</comment>
<dbReference type="GO" id="GO:0005634">
    <property type="term" value="C:nucleus"/>
    <property type="evidence" value="ECO:0007669"/>
    <property type="project" value="TreeGrafter"/>
</dbReference>
<dbReference type="EC" id="3.1.3.16" evidence="2"/>
<name>A0A915CRW1_9BILA</name>
<keyword evidence="3" id="KW-0479">Metal-binding</keyword>
<dbReference type="InterPro" id="IPR029052">
    <property type="entry name" value="Metallo-depent_PP-like"/>
</dbReference>
<evidence type="ECO:0000259" key="9">
    <source>
        <dbReference type="SMART" id="SM00156"/>
    </source>
</evidence>
<dbReference type="InterPro" id="IPR050341">
    <property type="entry name" value="PP1_catalytic_subunit"/>
</dbReference>
<evidence type="ECO:0000256" key="4">
    <source>
        <dbReference type="ARBA" id="ARBA00022801"/>
    </source>
</evidence>
<sequence>MHNKCRGLEMLSSDTSGKMFDLQSFMDRHMVFRAKVDYTYEEVEQLIEQARAVIQNESALCEITAPVNVVGDIHGQFTDLQRIFSIVGTPGENRYLFLGDYVDRGEQSMECICVLLGYKIAFPDRIFLLRGNTNVSTSIEHTGFMMNWSGDFIWVQQ</sequence>
<keyword evidence="5" id="KW-0904">Protein phosphatase</keyword>
<comment type="catalytic activity">
    <reaction evidence="8">
        <text>O-phospho-L-threonyl-[protein] + H2O = L-threonyl-[protein] + phosphate</text>
        <dbReference type="Rhea" id="RHEA:47004"/>
        <dbReference type="Rhea" id="RHEA-COMP:11060"/>
        <dbReference type="Rhea" id="RHEA-COMP:11605"/>
        <dbReference type="ChEBI" id="CHEBI:15377"/>
        <dbReference type="ChEBI" id="CHEBI:30013"/>
        <dbReference type="ChEBI" id="CHEBI:43474"/>
        <dbReference type="ChEBI" id="CHEBI:61977"/>
        <dbReference type="EC" id="3.1.3.16"/>
    </reaction>
</comment>
<evidence type="ECO:0000256" key="3">
    <source>
        <dbReference type="ARBA" id="ARBA00022723"/>
    </source>
</evidence>
<reference evidence="11" key="1">
    <citation type="submission" date="2022-11" db="UniProtKB">
        <authorList>
            <consortium name="WormBaseParasite"/>
        </authorList>
    </citation>
    <scope>IDENTIFICATION</scope>
</reference>
<keyword evidence="6" id="KW-0464">Manganese</keyword>
<dbReference type="InterPro" id="IPR006186">
    <property type="entry name" value="Ser/Thr-sp_prot-phosphatase"/>
</dbReference>
<evidence type="ECO:0000256" key="7">
    <source>
        <dbReference type="ARBA" id="ARBA00047761"/>
    </source>
</evidence>
<evidence type="ECO:0000256" key="2">
    <source>
        <dbReference type="ARBA" id="ARBA00013081"/>
    </source>
</evidence>
<dbReference type="InterPro" id="IPR004843">
    <property type="entry name" value="Calcineurin-like_PHP"/>
</dbReference>
<evidence type="ECO:0000256" key="6">
    <source>
        <dbReference type="ARBA" id="ARBA00023211"/>
    </source>
</evidence>
<dbReference type="GO" id="GO:0004722">
    <property type="term" value="F:protein serine/threonine phosphatase activity"/>
    <property type="evidence" value="ECO:0007669"/>
    <property type="project" value="UniProtKB-EC"/>
</dbReference>
<evidence type="ECO:0000256" key="5">
    <source>
        <dbReference type="ARBA" id="ARBA00022912"/>
    </source>
</evidence>
<dbReference type="AlphaFoldDB" id="A0A915CRW1"/>
<dbReference type="Pfam" id="PF00149">
    <property type="entry name" value="Metallophos"/>
    <property type="match status" value="1"/>
</dbReference>
<feature type="domain" description="Serine/threonine specific protein phosphatases" evidence="9">
    <location>
        <begin position="38"/>
        <end position="157"/>
    </location>
</feature>
<dbReference type="WBParaSite" id="jg11482">
    <property type="protein sequence ID" value="jg11482"/>
    <property type="gene ID" value="jg11482"/>
</dbReference>
<dbReference type="Gene3D" id="3.60.21.10">
    <property type="match status" value="1"/>
</dbReference>
<comment type="catalytic activity">
    <reaction evidence="7">
        <text>O-phospho-L-seryl-[protein] + H2O = L-seryl-[protein] + phosphate</text>
        <dbReference type="Rhea" id="RHEA:20629"/>
        <dbReference type="Rhea" id="RHEA-COMP:9863"/>
        <dbReference type="Rhea" id="RHEA-COMP:11604"/>
        <dbReference type="ChEBI" id="CHEBI:15377"/>
        <dbReference type="ChEBI" id="CHEBI:29999"/>
        <dbReference type="ChEBI" id="CHEBI:43474"/>
        <dbReference type="ChEBI" id="CHEBI:83421"/>
        <dbReference type="EC" id="3.1.3.16"/>
    </reaction>
</comment>
<dbReference type="GO" id="GO:0046872">
    <property type="term" value="F:metal ion binding"/>
    <property type="evidence" value="ECO:0007669"/>
    <property type="project" value="UniProtKB-KW"/>
</dbReference>
<dbReference type="Proteomes" id="UP000887574">
    <property type="component" value="Unplaced"/>
</dbReference>
<accession>A0A915CRW1</accession>
<dbReference type="SUPFAM" id="SSF56300">
    <property type="entry name" value="Metallo-dependent phosphatases"/>
    <property type="match status" value="1"/>
</dbReference>
<evidence type="ECO:0000313" key="10">
    <source>
        <dbReference type="Proteomes" id="UP000887574"/>
    </source>
</evidence>
<keyword evidence="4" id="KW-0378">Hydrolase</keyword>
<evidence type="ECO:0000313" key="11">
    <source>
        <dbReference type="WBParaSite" id="jg11482"/>
    </source>
</evidence>
<evidence type="ECO:0000256" key="1">
    <source>
        <dbReference type="ARBA" id="ARBA00001936"/>
    </source>
</evidence>
<proteinExistence type="predicted"/>
<keyword evidence="10" id="KW-1185">Reference proteome</keyword>
<dbReference type="GO" id="GO:0005737">
    <property type="term" value="C:cytoplasm"/>
    <property type="evidence" value="ECO:0007669"/>
    <property type="project" value="TreeGrafter"/>
</dbReference>
<dbReference type="PANTHER" id="PTHR11668:SF300">
    <property type="entry name" value="SERINE_THREONINE-PROTEIN PHOSPHATASE"/>
    <property type="match status" value="1"/>
</dbReference>
<dbReference type="PANTHER" id="PTHR11668">
    <property type="entry name" value="SERINE/THREONINE PROTEIN PHOSPHATASE"/>
    <property type="match status" value="1"/>
</dbReference>